<reference evidence="11" key="2">
    <citation type="submission" date="2025-05" db="UniProtKB">
        <authorList>
            <consortium name="EnsemblMetazoa"/>
        </authorList>
    </citation>
    <scope>IDENTIFICATION</scope>
    <source>
        <strain evidence="11">Foshan</strain>
    </source>
</reference>
<keyword evidence="7 10" id="KW-0472">Membrane</keyword>
<dbReference type="InterPro" id="IPR004117">
    <property type="entry name" value="7tm6_olfct_rcpt"/>
</dbReference>
<evidence type="ECO:0000256" key="9">
    <source>
        <dbReference type="ARBA" id="ARBA00023224"/>
    </source>
</evidence>
<protein>
    <recommendedName>
        <fullName evidence="10">Odorant receptor</fullName>
    </recommendedName>
</protein>
<dbReference type="GeneID" id="109399953"/>
<comment type="caution">
    <text evidence="10">Lacks conserved residue(s) required for the propagation of feature annotation.</text>
</comment>
<comment type="similarity">
    <text evidence="10">Belongs to the insect chemoreceptor superfamily. Heteromeric odorant receptor channel (TC 1.A.69) family.</text>
</comment>
<feature type="transmembrane region" description="Helical" evidence="10">
    <location>
        <begin position="191"/>
        <end position="207"/>
    </location>
</feature>
<keyword evidence="5 10" id="KW-0552">Olfaction</keyword>
<keyword evidence="12" id="KW-1185">Reference proteome</keyword>
<keyword evidence="6 10" id="KW-1133">Transmembrane helix</keyword>
<evidence type="ECO:0000256" key="2">
    <source>
        <dbReference type="ARBA" id="ARBA00022475"/>
    </source>
</evidence>
<keyword evidence="4 10" id="KW-0812">Transmembrane</keyword>
<feature type="transmembrane region" description="Helical" evidence="10">
    <location>
        <begin position="299"/>
        <end position="323"/>
    </location>
</feature>
<accession>A0ABM1Z3U7</accession>
<feature type="transmembrane region" description="Helical" evidence="10">
    <location>
        <begin position="271"/>
        <end position="293"/>
    </location>
</feature>
<keyword evidence="2" id="KW-1003">Cell membrane</keyword>
<evidence type="ECO:0000313" key="11">
    <source>
        <dbReference type="EnsemblMetazoa" id="AALFPA23_014806.P21489"/>
    </source>
</evidence>
<sequence length="395" mass="46241">MSFLKKLQRFRIFQHSFKEPAEFYAHQIKFPNKVSKISGLDVFSEDFQILNPRVTFSVSLLMFYFYINIVSAYEMRDNTEDLINSLTTIGIAIQSVTKIVTFGVFRKDLVWLHQYTKTLYREECNPRTRDLLMNDVFLLSVILKTMIVGYAFTSISLDFAPVLVLTYTGLKLLPFGFYIPFLDQFSWTGYMINYFVQILLTVFVTSQDMGPDCIYMIISMNSFTQINLIVDSLKELSRHIDEGDSDMDDQIISIIQRHQEHLTYLRTVETVFCMMYLLSFISLSSVLILSLFAVVTLSWYQGIVFILFVSYQLFFGCFLGTILEIKNEELQRAIYNISWYKLSLSNQKLLRFLLQSAQEPVKLTLVFARLNMPTYLQVYKTIYSIFTMLLTVREE</sequence>
<dbReference type="Pfam" id="PF02949">
    <property type="entry name" value="7tm_6"/>
    <property type="match status" value="1"/>
</dbReference>
<proteinExistence type="inferred from homology"/>
<evidence type="ECO:0000256" key="5">
    <source>
        <dbReference type="ARBA" id="ARBA00022725"/>
    </source>
</evidence>
<feature type="transmembrane region" description="Helical" evidence="10">
    <location>
        <begin position="85"/>
        <end position="105"/>
    </location>
</feature>
<evidence type="ECO:0000256" key="6">
    <source>
        <dbReference type="ARBA" id="ARBA00022989"/>
    </source>
</evidence>
<evidence type="ECO:0000256" key="1">
    <source>
        <dbReference type="ARBA" id="ARBA00004651"/>
    </source>
</evidence>
<evidence type="ECO:0000256" key="10">
    <source>
        <dbReference type="RuleBase" id="RU351113"/>
    </source>
</evidence>
<dbReference type="RefSeq" id="XP_019527969.3">
    <property type="nucleotide sequence ID" value="XM_019672424.3"/>
</dbReference>
<dbReference type="EnsemblMetazoa" id="AALFPA23_014806.R21489">
    <property type="protein sequence ID" value="AALFPA23_014806.P21489"/>
    <property type="gene ID" value="AALFPA23_014806"/>
</dbReference>
<organism evidence="11 12">
    <name type="scientific">Aedes albopictus</name>
    <name type="common">Asian tiger mosquito</name>
    <name type="synonym">Stegomyia albopicta</name>
    <dbReference type="NCBI Taxonomy" id="7160"/>
    <lineage>
        <taxon>Eukaryota</taxon>
        <taxon>Metazoa</taxon>
        <taxon>Ecdysozoa</taxon>
        <taxon>Arthropoda</taxon>
        <taxon>Hexapoda</taxon>
        <taxon>Insecta</taxon>
        <taxon>Pterygota</taxon>
        <taxon>Neoptera</taxon>
        <taxon>Endopterygota</taxon>
        <taxon>Diptera</taxon>
        <taxon>Nematocera</taxon>
        <taxon>Culicoidea</taxon>
        <taxon>Culicidae</taxon>
        <taxon>Culicinae</taxon>
        <taxon>Aedini</taxon>
        <taxon>Aedes</taxon>
        <taxon>Stegomyia</taxon>
    </lineage>
</organism>
<dbReference type="PANTHER" id="PTHR21137:SF35">
    <property type="entry name" value="ODORANT RECEPTOR 19A-RELATED"/>
    <property type="match status" value="1"/>
</dbReference>
<keyword evidence="3 10" id="KW-0716">Sensory transduction</keyword>
<dbReference type="PANTHER" id="PTHR21137">
    <property type="entry name" value="ODORANT RECEPTOR"/>
    <property type="match status" value="1"/>
</dbReference>
<evidence type="ECO:0000256" key="4">
    <source>
        <dbReference type="ARBA" id="ARBA00022692"/>
    </source>
</evidence>
<comment type="subcellular location">
    <subcellularLocation>
        <location evidence="1 10">Cell membrane</location>
        <topology evidence="1 10">Multi-pass membrane protein</topology>
    </subcellularLocation>
</comment>
<keyword evidence="8 10" id="KW-0675">Receptor</keyword>
<feature type="transmembrane region" description="Helical" evidence="10">
    <location>
        <begin position="54"/>
        <end position="73"/>
    </location>
</feature>
<name>A0ABM1Z3U7_AEDAL</name>
<evidence type="ECO:0000256" key="8">
    <source>
        <dbReference type="ARBA" id="ARBA00023170"/>
    </source>
</evidence>
<dbReference type="Proteomes" id="UP000069940">
    <property type="component" value="Unassembled WGS sequence"/>
</dbReference>
<reference evidence="12" key="1">
    <citation type="journal article" date="2015" name="Proc. Natl. Acad. Sci. U.S.A.">
        <title>Genome sequence of the Asian Tiger mosquito, Aedes albopictus, reveals insights into its biology, genetics, and evolution.</title>
        <authorList>
            <person name="Chen X.G."/>
            <person name="Jiang X."/>
            <person name="Gu J."/>
            <person name="Xu M."/>
            <person name="Wu Y."/>
            <person name="Deng Y."/>
            <person name="Zhang C."/>
            <person name="Bonizzoni M."/>
            <person name="Dermauw W."/>
            <person name="Vontas J."/>
            <person name="Armbruster P."/>
            <person name="Huang X."/>
            <person name="Yang Y."/>
            <person name="Zhang H."/>
            <person name="He W."/>
            <person name="Peng H."/>
            <person name="Liu Y."/>
            <person name="Wu K."/>
            <person name="Chen J."/>
            <person name="Lirakis M."/>
            <person name="Topalis P."/>
            <person name="Van Leeuwen T."/>
            <person name="Hall A.B."/>
            <person name="Jiang X."/>
            <person name="Thorpe C."/>
            <person name="Mueller R.L."/>
            <person name="Sun C."/>
            <person name="Waterhouse R.M."/>
            <person name="Yan G."/>
            <person name="Tu Z.J."/>
            <person name="Fang X."/>
            <person name="James A.A."/>
        </authorList>
    </citation>
    <scope>NUCLEOTIDE SEQUENCE [LARGE SCALE GENOMIC DNA]</scope>
    <source>
        <strain evidence="12">Foshan</strain>
    </source>
</reference>
<evidence type="ECO:0000256" key="7">
    <source>
        <dbReference type="ARBA" id="ARBA00023136"/>
    </source>
</evidence>
<keyword evidence="9 10" id="KW-0807">Transducer</keyword>
<evidence type="ECO:0000256" key="3">
    <source>
        <dbReference type="ARBA" id="ARBA00022606"/>
    </source>
</evidence>
<evidence type="ECO:0000313" key="12">
    <source>
        <dbReference type="Proteomes" id="UP000069940"/>
    </source>
</evidence>